<dbReference type="Proteomes" id="UP000033035">
    <property type="component" value="Unassembled WGS sequence"/>
</dbReference>
<dbReference type="RefSeq" id="WP_157395740.1">
    <property type="nucleotide sequence ID" value="NZ_KE386765.1"/>
</dbReference>
<gene>
    <name evidence="2" type="ORF">HMPREF1536_01816</name>
</gene>
<evidence type="ECO:0000313" key="2">
    <source>
        <dbReference type="EMBL" id="KKB58007.1"/>
    </source>
</evidence>
<dbReference type="Pfam" id="PF08522">
    <property type="entry name" value="BT_3987-like_N"/>
    <property type="match status" value="1"/>
</dbReference>
<reference evidence="2 3" key="1">
    <citation type="submission" date="2013-04" db="EMBL/GenBank/DDBJ databases">
        <title>The Genome Sequence of Parabacteroides gordonii DSM 23371.</title>
        <authorList>
            <consortium name="The Broad Institute Genomics Platform"/>
            <person name="Earl A."/>
            <person name="Ward D."/>
            <person name="Feldgarden M."/>
            <person name="Gevers D."/>
            <person name="Martens E."/>
            <person name="Sakamoto M."/>
            <person name="Benno Y."/>
            <person name="Suzuki N."/>
            <person name="Matsunaga N."/>
            <person name="Koshihara K."/>
            <person name="Seki M."/>
            <person name="Komiya H."/>
            <person name="Walker B."/>
            <person name="Young S."/>
            <person name="Zeng Q."/>
            <person name="Gargeya S."/>
            <person name="Fitzgerald M."/>
            <person name="Haas B."/>
            <person name="Abouelleil A."/>
            <person name="Allen A.W."/>
            <person name="Alvarado L."/>
            <person name="Arachchi H.M."/>
            <person name="Berlin A.M."/>
            <person name="Chapman S.B."/>
            <person name="Gainer-Dewar J."/>
            <person name="Goldberg J."/>
            <person name="Griggs A."/>
            <person name="Gujja S."/>
            <person name="Hansen M."/>
            <person name="Howarth C."/>
            <person name="Imamovic A."/>
            <person name="Ireland A."/>
            <person name="Larimer J."/>
            <person name="McCowan C."/>
            <person name="Murphy C."/>
            <person name="Pearson M."/>
            <person name="Poon T.W."/>
            <person name="Priest M."/>
            <person name="Roberts A."/>
            <person name="Saif S."/>
            <person name="Shea T."/>
            <person name="Sisk P."/>
            <person name="Sykes S."/>
            <person name="Wortman J."/>
            <person name="Nusbaum C."/>
            <person name="Birren B."/>
        </authorList>
    </citation>
    <scope>NUCLEOTIDE SEQUENCE [LARGE SCALE GENOMIC DNA]</scope>
    <source>
        <strain evidence="2 3">MS-1</strain>
    </source>
</reference>
<protein>
    <recommendedName>
        <fullName evidence="1">BT-3987-like N-terminal domain-containing protein</fullName>
    </recommendedName>
</protein>
<dbReference type="AlphaFoldDB" id="A0A0F5JKN2"/>
<dbReference type="PATRIC" id="fig|1203610.3.peg.1866"/>
<sequence length="152" mass="16888">MKHFIYTIFVCLFVLTGCDNEEPGYGYKDPVVYFSRAGILETKITGSEIPVSVYCSGNPDRGSVTASAAVERSLYDSFTGKSEYQLVPEGFYTASSWTVDIPKKEQIGIFNIPIQASVLGKGKYVLPLKLTDSSPFELLKDKDILYLTFVIE</sequence>
<name>A0A0F5JKN2_9BACT</name>
<keyword evidence="3" id="KW-1185">Reference proteome</keyword>
<comment type="caution">
    <text evidence="2">The sequence shown here is derived from an EMBL/GenBank/DDBJ whole genome shotgun (WGS) entry which is preliminary data.</text>
</comment>
<feature type="domain" description="BT-3987-like N-terminal" evidence="1">
    <location>
        <begin position="45"/>
        <end position="134"/>
    </location>
</feature>
<dbReference type="InterPro" id="IPR013728">
    <property type="entry name" value="BT_3987-like_N"/>
</dbReference>
<dbReference type="Gene3D" id="2.60.40.1740">
    <property type="entry name" value="hypothetical protein (bacova_03559)"/>
    <property type="match status" value="1"/>
</dbReference>
<evidence type="ECO:0000259" key="1">
    <source>
        <dbReference type="Pfam" id="PF08522"/>
    </source>
</evidence>
<dbReference type="EMBL" id="AQHW01000011">
    <property type="protein sequence ID" value="KKB58007.1"/>
    <property type="molecule type" value="Genomic_DNA"/>
</dbReference>
<dbReference type="STRING" id="1203610.HMPREF1536_01816"/>
<dbReference type="HOGENOM" id="CLU_1720582_0_0_10"/>
<dbReference type="PROSITE" id="PS51257">
    <property type="entry name" value="PROKAR_LIPOPROTEIN"/>
    <property type="match status" value="1"/>
</dbReference>
<organism evidence="2 3">
    <name type="scientific">Parabacteroides gordonii MS-1 = DSM 23371</name>
    <dbReference type="NCBI Taxonomy" id="1203610"/>
    <lineage>
        <taxon>Bacteria</taxon>
        <taxon>Pseudomonadati</taxon>
        <taxon>Bacteroidota</taxon>
        <taxon>Bacteroidia</taxon>
        <taxon>Bacteroidales</taxon>
        <taxon>Tannerellaceae</taxon>
        <taxon>Parabacteroides</taxon>
    </lineage>
</organism>
<proteinExistence type="predicted"/>
<accession>A0A0F5JKN2</accession>
<evidence type="ECO:0000313" key="3">
    <source>
        <dbReference type="Proteomes" id="UP000033035"/>
    </source>
</evidence>